<dbReference type="PANTHER" id="PTHR43130:SF15">
    <property type="entry name" value="THIJ_PFPI FAMILY PROTEIN (AFU_ORTHOLOGUE AFUA_5G14240)"/>
    <property type="match status" value="1"/>
</dbReference>
<keyword evidence="2" id="KW-0315">Glutamine amidotransferase</keyword>
<dbReference type="Pfam" id="PF01965">
    <property type="entry name" value="DJ-1_PfpI"/>
    <property type="match status" value="1"/>
</dbReference>
<name>A0AAD7A489_9AGAR</name>
<dbReference type="AlphaFoldDB" id="A0AAD7A489"/>
<proteinExistence type="predicted"/>
<accession>A0AAD7A489</accession>
<comment type="caution">
    <text evidence="2">The sequence shown here is derived from an EMBL/GenBank/DDBJ whole genome shotgun (WGS) entry which is preliminary data.</text>
</comment>
<dbReference type="PANTHER" id="PTHR43130">
    <property type="entry name" value="ARAC-FAMILY TRANSCRIPTIONAL REGULATOR"/>
    <property type="match status" value="1"/>
</dbReference>
<sequence length="214" mass="22747">PSSYGLLLFPTFEQLDVNGPMEALYLLSLQFPMNLAIIAETLDPVSSKPLPANNTLNSNFSQSVLPTHSFANVPPIEVLLIPGGFGAEVPEASDATIAFVRDVFPKLQYLITVCTGAGLAARAGVLDGRNATTNKAEWIKTTALGPRTNWIAQARWVVDGNVWTTSGVSAGTDGVLAFIEELYGAGPATSVANTMEWVRIMNSSDDPFAGLYGI</sequence>
<evidence type="ECO:0000313" key="2">
    <source>
        <dbReference type="EMBL" id="KAJ7348637.1"/>
    </source>
</evidence>
<dbReference type="CDD" id="cd03139">
    <property type="entry name" value="GATase1_PfpI_2"/>
    <property type="match status" value="1"/>
</dbReference>
<organism evidence="2 3">
    <name type="scientific">Mycena albidolilacea</name>
    <dbReference type="NCBI Taxonomy" id="1033008"/>
    <lineage>
        <taxon>Eukaryota</taxon>
        <taxon>Fungi</taxon>
        <taxon>Dikarya</taxon>
        <taxon>Basidiomycota</taxon>
        <taxon>Agaricomycotina</taxon>
        <taxon>Agaricomycetes</taxon>
        <taxon>Agaricomycetidae</taxon>
        <taxon>Agaricales</taxon>
        <taxon>Marasmiineae</taxon>
        <taxon>Mycenaceae</taxon>
        <taxon>Mycena</taxon>
    </lineage>
</organism>
<dbReference type="SUPFAM" id="SSF52317">
    <property type="entry name" value="Class I glutamine amidotransferase-like"/>
    <property type="match status" value="1"/>
</dbReference>
<evidence type="ECO:0000259" key="1">
    <source>
        <dbReference type="Pfam" id="PF01965"/>
    </source>
</evidence>
<dbReference type="Proteomes" id="UP001218218">
    <property type="component" value="Unassembled WGS sequence"/>
</dbReference>
<protein>
    <submittedName>
        <fullName evidence="2">Class I glutamine amidotransferase-like protein</fullName>
    </submittedName>
</protein>
<evidence type="ECO:0000313" key="3">
    <source>
        <dbReference type="Proteomes" id="UP001218218"/>
    </source>
</evidence>
<keyword evidence="3" id="KW-1185">Reference proteome</keyword>
<gene>
    <name evidence="2" type="ORF">DFH08DRAFT_698397</name>
</gene>
<dbReference type="InterPro" id="IPR002818">
    <property type="entry name" value="DJ-1/PfpI"/>
</dbReference>
<dbReference type="EMBL" id="JARIHO010000017">
    <property type="protein sequence ID" value="KAJ7348637.1"/>
    <property type="molecule type" value="Genomic_DNA"/>
</dbReference>
<reference evidence="2" key="1">
    <citation type="submission" date="2023-03" db="EMBL/GenBank/DDBJ databases">
        <title>Massive genome expansion in bonnet fungi (Mycena s.s.) driven by repeated elements and novel gene families across ecological guilds.</title>
        <authorList>
            <consortium name="Lawrence Berkeley National Laboratory"/>
            <person name="Harder C.B."/>
            <person name="Miyauchi S."/>
            <person name="Viragh M."/>
            <person name="Kuo A."/>
            <person name="Thoen E."/>
            <person name="Andreopoulos B."/>
            <person name="Lu D."/>
            <person name="Skrede I."/>
            <person name="Drula E."/>
            <person name="Henrissat B."/>
            <person name="Morin E."/>
            <person name="Kohler A."/>
            <person name="Barry K."/>
            <person name="LaButti K."/>
            <person name="Morin E."/>
            <person name="Salamov A."/>
            <person name="Lipzen A."/>
            <person name="Mereny Z."/>
            <person name="Hegedus B."/>
            <person name="Baldrian P."/>
            <person name="Stursova M."/>
            <person name="Weitz H."/>
            <person name="Taylor A."/>
            <person name="Grigoriev I.V."/>
            <person name="Nagy L.G."/>
            <person name="Martin F."/>
            <person name="Kauserud H."/>
        </authorList>
    </citation>
    <scope>NUCLEOTIDE SEQUENCE</scope>
    <source>
        <strain evidence="2">CBHHK002</strain>
    </source>
</reference>
<dbReference type="InterPro" id="IPR029062">
    <property type="entry name" value="Class_I_gatase-like"/>
</dbReference>
<feature type="non-terminal residue" evidence="2">
    <location>
        <position position="1"/>
    </location>
</feature>
<dbReference type="Gene3D" id="3.40.50.880">
    <property type="match status" value="1"/>
</dbReference>
<dbReference type="InterPro" id="IPR052158">
    <property type="entry name" value="INH-QAR"/>
</dbReference>
<feature type="domain" description="DJ-1/PfpI" evidence="1">
    <location>
        <begin position="6"/>
        <end position="180"/>
    </location>
</feature>